<dbReference type="Gene3D" id="3.60.15.10">
    <property type="entry name" value="Ribonuclease Z/Hydroxyacylglutathione hydrolase-like"/>
    <property type="match status" value="1"/>
</dbReference>
<gene>
    <name evidence="6" type="ORF">CGC50_10305</name>
</gene>
<dbReference type="GO" id="GO:0046872">
    <property type="term" value="F:metal ion binding"/>
    <property type="evidence" value="ECO:0007669"/>
    <property type="project" value="UniProtKB-KW"/>
</dbReference>
<dbReference type="PANTHER" id="PTHR46233">
    <property type="entry name" value="HYDROXYACYLGLUTATHIONE HYDROLASE GLOC"/>
    <property type="match status" value="1"/>
</dbReference>
<dbReference type="InterPro" id="IPR001279">
    <property type="entry name" value="Metallo-B-lactamas"/>
</dbReference>
<sequence>MLTLQQFTFNPFSENTYILYSDKGNAFLIDPGCSTHSEEQQLKTFIAEKGLTIEKILLTHAHIDHVFGLQWACDTYALPVHLHPYEKEVLERNPSDARLFGFTFPEFDGQIVEIDTDTILYIDDTPITLRFVPGHSPGSVAFYVEREAFIISGDALFRRSIGRTDLYKGNTEQLLSSIRSQLLTLPEQTKVYSGHGLPTSIGEEKQHNPFLQ</sequence>
<keyword evidence="2" id="KW-0479">Metal-binding</keyword>
<feature type="domain" description="Metallo-beta-lactamase" evidence="5">
    <location>
        <begin position="13"/>
        <end position="195"/>
    </location>
</feature>
<accession>A0A250FTW6</accession>
<protein>
    <submittedName>
        <fullName evidence="6">MBL fold hydrolase</fullName>
    </submittedName>
</protein>
<dbReference type="RefSeq" id="WP_095910761.1">
    <property type="nucleotide sequence ID" value="NZ_CAJPPZ010000074.1"/>
</dbReference>
<dbReference type="SUPFAM" id="SSF56281">
    <property type="entry name" value="Metallo-hydrolase/oxidoreductase"/>
    <property type="match status" value="1"/>
</dbReference>
<evidence type="ECO:0000256" key="3">
    <source>
        <dbReference type="ARBA" id="ARBA00022801"/>
    </source>
</evidence>
<dbReference type="KEGG" id="cgh:CGC50_10305"/>
<name>A0A250FTW6_9FLAO</name>
<dbReference type="GO" id="GO:0016787">
    <property type="term" value="F:hydrolase activity"/>
    <property type="evidence" value="ECO:0007669"/>
    <property type="project" value="UniProtKB-KW"/>
</dbReference>
<dbReference type="Proteomes" id="UP000217250">
    <property type="component" value="Chromosome"/>
</dbReference>
<keyword evidence="4" id="KW-0862">Zinc</keyword>
<evidence type="ECO:0000259" key="5">
    <source>
        <dbReference type="SMART" id="SM00849"/>
    </source>
</evidence>
<dbReference type="PANTHER" id="PTHR46233:SF3">
    <property type="entry name" value="HYDROXYACYLGLUTATHIONE HYDROLASE GLOC"/>
    <property type="match status" value="1"/>
</dbReference>
<proteinExistence type="predicted"/>
<dbReference type="AlphaFoldDB" id="A0A250FTW6"/>
<dbReference type="InterPro" id="IPR036866">
    <property type="entry name" value="RibonucZ/Hydroxyglut_hydro"/>
</dbReference>
<keyword evidence="3 6" id="KW-0378">Hydrolase</keyword>
<reference evidence="7" key="1">
    <citation type="submission" date="2017-06" db="EMBL/GenBank/DDBJ databases">
        <title>Capnocytophaga spp. assemblies.</title>
        <authorList>
            <person name="Gulvik C.A."/>
        </authorList>
    </citation>
    <scope>NUCLEOTIDE SEQUENCE [LARGE SCALE GENOMIC DNA]</scope>
    <source>
        <strain evidence="7">H1496</strain>
    </source>
</reference>
<evidence type="ECO:0000256" key="2">
    <source>
        <dbReference type="ARBA" id="ARBA00022723"/>
    </source>
</evidence>
<evidence type="ECO:0000256" key="1">
    <source>
        <dbReference type="ARBA" id="ARBA00001947"/>
    </source>
</evidence>
<evidence type="ECO:0000313" key="6">
    <source>
        <dbReference type="EMBL" id="ATA87508.1"/>
    </source>
</evidence>
<dbReference type="CDD" id="cd06262">
    <property type="entry name" value="metallo-hydrolase-like_MBL-fold"/>
    <property type="match status" value="1"/>
</dbReference>
<dbReference type="OrthoDB" id="9802248at2"/>
<dbReference type="EMBL" id="CP022386">
    <property type="protein sequence ID" value="ATA87508.1"/>
    <property type="molecule type" value="Genomic_DNA"/>
</dbReference>
<evidence type="ECO:0000313" key="7">
    <source>
        <dbReference type="Proteomes" id="UP000217250"/>
    </source>
</evidence>
<organism evidence="6 7">
    <name type="scientific">Capnocytophaga gingivalis</name>
    <dbReference type="NCBI Taxonomy" id="1017"/>
    <lineage>
        <taxon>Bacteria</taxon>
        <taxon>Pseudomonadati</taxon>
        <taxon>Bacteroidota</taxon>
        <taxon>Flavobacteriia</taxon>
        <taxon>Flavobacteriales</taxon>
        <taxon>Flavobacteriaceae</taxon>
        <taxon>Capnocytophaga</taxon>
    </lineage>
</organism>
<comment type="cofactor">
    <cofactor evidence="1">
        <name>Zn(2+)</name>
        <dbReference type="ChEBI" id="CHEBI:29105"/>
    </cofactor>
</comment>
<dbReference type="SMART" id="SM00849">
    <property type="entry name" value="Lactamase_B"/>
    <property type="match status" value="1"/>
</dbReference>
<dbReference type="InterPro" id="IPR051453">
    <property type="entry name" value="MBL_Glyoxalase_II"/>
</dbReference>
<evidence type="ECO:0000256" key="4">
    <source>
        <dbReference type="ARBA" id="ARBA00022833"/>
    </source>
</evidence>
<dbReference type="GeneID" id="84808945"/>
<dbReference type="Pfam" id="PF00753">
    <property type="entry name" value="Lactamase_B"/>
    <property type="match status" value="1"/>
</dbReference>